<dbReference type="InterPro" id="IPR035909">
    <property type="entry name" value="CheB_C"/>
</dbReference>
<sequence length="202" mass="22210">MVKPKFHIAGLGCSAGCLDVLRIFFSNLPERTGVAYVIVQHLSRSYKSMLDKLLQPRTRLPIVRIGHDTKIEPDHIYLMPEGKFVQIEDGVFKLIPRRPEQIVNYAVNIFLKSLAVYAGSKAIGIILAGMGWDGLEGARAIDEHGGKVFVQDPSSTLFKGMPEATIRGNNPAAVMQPTELARMMAKLCQGNEDSGKDMEIAS</sequence>
<feature type="domain" description="CheB-type methylesterase" evidence="5">
    <location>
        <begin position="2"/>
        <end position="184"/>
    </location>
</feature>
<dbReference type="SUPFAM" id="SSF52738">
    <property type="entry name" value="Methylesterase CheB, C-terminal domain"/>
    <property type="match status" value="1"/>
</dbReference>
<feature type="active site" evidence="4">
    <location>
        <position position="14"/>
    </location>
</feature>
<dbReference type="STRING" id="104663.SAMN04488121_11096"/>
<comment type="catalytic activity">
    <reaction evidence="3">
        <text>[protein]-L-glutamate 5-O-methyl ester + H2O = L-glutamyl-[protein] + methanol + H(+)</text>
        <dbReference type="Rhea" id="RHEA:23236"/>
        <dbReference type="Rhea" id="RHEA-COMP:10208"/>
        <dbReference type="Rhea" id="RHEA-COMP:10311"/>
        <dbReference type="ChEBI" id="CHEBI:15377"/>
        <dbReference type="ChEBI" id="CHEBI:15378"/>
        <dbReference type="ChEBI" id="CHEBI:17790"/>
        <dbReference type="ChEBI" id="CHEBI:29973"/>
        <dbReference type="ChEBI" id="CHEBI:82795"/>
        <dbReference type="EC" id="3.1.1.61"/>
    </reaction>
</comment>
<name>A0A1G8B317_CHIFI</name>
<dbReference type="EC" id="3.1.1.61" evidence="2"/>
<evidence type="ECO:0000259" key="5">
    <source>
        <dbReference type="PROSITE" id="PS50122"/>
    </source>
</evidence>
<dbReference type="EMBL" id="FNBN01000010">
    <property type="protein sequence ID" value="SDH27525.1"/>
    <property type="molecule type" value="Genomic_DNA"/>
</dbReference>
<evidence type="ECO:0000256" key="3">
    <source>
        <dbReference type="ARBA" id="ARBA00048267"/>
    </source>
</evidence>
<dbReference type="OrthoDB" id="649924at2"/>
<organism evidence="6 7">
    <name type="scientific">Chitinophaga filiformis</name>
    <name type="common">Myxococcus filiformis</name>
    <name type="synonym">Flexibacter filiformis</name>
    <dbReference type="NCBI Taxonomy" id="104663"/>
    <lineage>
        <taxon>Bacteria</taxon>
        <taxon>Pseudomonadati</taxon>
        <taxon>Bacteroidota</taxon>
        <taxon>Chitinophagia</taxon>
        <taxon>Chitinophagales</taxon>
        <taxon>Chitinophagaceae</taxon>
        <taxon>Chitinophaga</taxon>
    </lineage>
</organism>
<evidence type="ECO:0000313" key="7">
    <source>
        <dbReference type="Proteomes" id="UP000199045"/>
    </source>
</evidence>
<dbReference type="GO" id="GO:0006935">
    <property type="term" value="P:chemotaxis"/>
    <property type="evidence" value="ECO:0007669"/>
    <property type="project" value="UniProtKB-UniRule"/>
</dbReference>
<keyword evidence="1 4" id="KW-0378">Hydrolase</keyword>
<keyword evidence="4" id="KW-0145">Chemotaxis</keyword>
<dbReference type="PANTHER" id="PTHR42872:SF6">
    <property type="entry name" value="PROTEIN-GLUTAMATE METHYLESTERASE_PROTEIN-GLUTAMINE GLUTAMINASE"/>
    <property type="match status" value="1"/>
</dbReference>
<dbReference type="GO" id="GO:0005737">
    <property type="term" value="C:cytoplasm"/>
    <property type="evidence" value="ECO:0007669"/>
    <property type="project" value="InterPro"/>
</dbReference>
<dbReference type="PANTHER" id="PTHR42872">
    <property type="entry name" value="PROTEIN-GLUTAMATE METHYLESTERASE/PROTEIN-GLUTAMINE GLUTAMINASE"/>
    <property type="match status" value="1"/>
</dbReference>
<dbReference type="InterPro" id="IPR000673">
    <property type="entry name" value="Sig_transdc_resp-reg_Me-estase"/>
</dbReference>
<evidence type="ECO:0000256" key="1">
    <source>
        <dbReference type="ARBA" id="ARBA00022801"/>
    </source>
</evidence>
<dbReference type="Pfam" id="PF01339">
    <property type="entry name" value="CheB_methylest"/>
    <property type="match status" value="1"/>
</dbReference>
<protein>
    <recommendedName>
        <fullName evidence="2">protein-glutamate methylesterase</fullName>
        <ecNumber evidence="2">3.1.1.61</ecNumber>
    </recommendedName>
</protein>
<reference evidence="6 7" key="1">
    <citation type="submission" date="2016-10" db="EMBL/GenBank/DDBJ databases">
        <authorList>
            <person name="de Groot N.N."/>
        </authorList>
    </citation>
    <scope>NUCLEOTIDE SEQUENCE [LARGE SCALE GENOMIC DNA]</scope>
    <source>
        <strain evidence="6 7">DSM 527</strain>
    </source>
</reference>
<gene>
    <name evidence="6" type="ORF">SAMN04488121_11096</name>
</gene>
<dbReference type="GO" id="GO:0008984">
    <property type="term" value="F:protein-glutamate methylesterase activity"/>
    <property type="evidence" value="ECO:0007669"/>
    <property type="project" value="UniProtKB-EC"/>
</dbReference>
<dbReference type="AlphaFoldDB" id="A0A1G8B317"/>
<dbReference type="Proteomes" id="UP000199045">
    <property type="component" value="Unassembled WGS sequence"/>
</dbReference>
<dbReference type="CDD" id="cd16434">
    <property type="entry name" value="CheB-CheR_fusion"/>
    <property type="match status" value="1"/>
</dbReference>
<dbReference type="PROSITE" id="PS50122">
    <property type="entry name" value="CHEB"/>
    <property type="match status" value="1"/>
</dbReference>
<dbReference type="RefSeq" id="WP_089837442.1">
    <property type="nucleotide sequence ID" value="NZ_FNBN01000010.1"/>
</dbReference>
<accession>A0A1G8B317</accession>
<evidence type="ECO:0000313" key="6">
    <source>
        <dbReference type="EMBL" id="SDH27525.1"/>
    </source>
</evidence>
<feature type="active site" evidence="4">
    <location>
        <position position="41"/>
    </location>
</feature>
<dbReference type="Gene3D" id="3.40.50.180">
    <property type="entry name" value="Methylesterase CheB, C-terminal domain"/>
    <property type="match status" value="1"/>
</dbReference>
<evidence type="ECO:0000256" key="2">
    <source>
        <dbReference type="ARBA" id="ARBA00039140"/>
    </source>
</evidence>
<evidence type="ECO:0000256" key="4">
    <source>
        <dbReference type="PROSITE-ProRule" id="PRU00050"/>
    </source>
</evidence>
<feature type="active site" evidence="4">
    <location>
        <position position="133"/>
    </location>
</feature>
<proteinExistence type="predicted"/>
<dbReference type="GO" id="GO:0000156">
    <property type="term" value="F:phosphorelay response regulator activity"/>
    <property type="evidence" value="ECO:0007669"/>
    <property type="project" value="InterPro"/>
</dbReference>